<evidence type="ECO:0000313" key="3">
    <source>
        <dbReference type="Proteomes" id="UP000622653"/>
    </source>
</evidence>
<dbReference type="InterPro" id="IPR010693">
    <property type="entry name" value="Divergent_4Fe-4S_mono-cluster"/>
</dbReference>
<feature type="domain" description="Divergent 4Fe-4S mono-cluster" evidence="1">
    <location>
        <begin position="11"/>
        <end position="74"/>
    </location>
</feature>
<accession>A0A8J7KF66</accession>
<name>A0A8J7KF66_9BACL</name>
<organism evidence="2 3">
    <name type="scientific">Savagea serpentis</name>
    <dbReference type="NCBI Taxonomy" id="2785297"/>
    <lineage>
        <taxon>Bacteria</taxon>
        <taxon>Bacillati</taxon>
        <taxon>Bacillota</taxon>
        <taxon>Bacilli</taxon>
        <taxon>Bacillales</taxon>
        <taxon>Caryophanaceae</taxon>
        <taxon>Savagea</taxon>
    </lineage>
</organism>
<evidence type="ECO:0000259" key="1">
    <source>
        <dbReference type="Pfam" id="PF06902"/>
    </source>
</evidence>
<evidence type="ECO:0000313" key="2">
    <source>
        <dbReference type="EMBL" id="MBF4501926.1"/>
    </source>
</evidence>
<keyword evidence="3" id="KW-1185">Reference proteome</keyword>
<proteinExistence type="predicted"/>
<dbReference type="AlphaFoldDB" id="A0A8J7KF66"/>
<protein>
    <submittedName>
        <fullName evidence="2">(4Fe-4S)-binding protein</fullName>
    </submittedName>
</protein>
<reference evidence="2" key="1">
    <citation type="submission" date="2020-11" db="EMBL/GenBank/DDBJ databases">
        <title>Multidrug resistant novel bacterium Savagea serpentis sp. nov., isolated from the scats of a vine snake (Ahaetulla nasuta).</title>
        <authorList>
            <person name="Venkata Ramana V."/>
            <person name="Vikas Patil S."/>
            <person name="Yogita Lugani V."/>
        </authorList>
    </citation>
    <scope>NUCLEOTIDE SEQUENCE</scope>
    <source>
        <strain evidence="2">SN6</strain>
    </source>
</reference>
<gene>
    <name evidence="2" type="ORF">IRY55_11175</name>
</gene>
<dbReference type="Pfam" id="PF06902">
    <property type="entry name" value="Fer4_19"/>
    <property type="match status" value="1"/>
</dbReference>
<dbReference type="EMBL" id="JADKPV010000006">
    <property type="protein sequence ID" value="MBF4501926.1"/>
    <property type="molecule type" value="Genomic_DNA"/>
</dbReference>
<comment type="caution">
    <text evidence="2">The sequence shown here is derived from an EMBL/GenBank/DDBJ whole genome shotgun (WGS) entry which is preliminary data.</text>
</comment>
<sequence>MYMTKEKYKAYETDEIEVRFYAGRCEHAAECVKGLPAVFNVDNRPWIQPERASADEVAEVIERCPSGALQYTRK</sequence>
<dbReference type="Proteomes" id="UP000622653">
    <property type="component" value="Unassembled WGS sequence"/>
</dbReference>